<dbReference type="PROSITE" id="PS50043">
    <property type="entry name" value="HTH_LUXR_2"/>
    <property type="match status" value="1"/>
</dbReference>
<proteinExistence type="predicted"/>
<protein>
    <submittedName>
        <fullName evidence="5">Helix-turn-helix transcriptional regulator</fullName>
    </submittedName>
</protein>
<dbReference type="GO" id="GO:0006355">
    <property type="term" value="P:regulation of DNA-templated transcription"/>
    <property type="evidence" value="ECO:0007669"/>
    <property type="project" value="InterPro"/>
</dbReference>
<sequence>MEVGRERSTALPVTVRLITTNPLLGELFKHFLEQRSAIELQVADLSRLAEPSALRLLDIGSLCPERLAEGVERLPAQAPIALINAPPELALTWVARYPGIRGVFSPQTSREQLLRGLDVLLAGQDWLSRPLMAYLVQRLRALQRPSSDMLTLREREILYLVGRGLSNAAIGRALCLSPHTVKSHMHNLLRKTGSANRAEAALRFHAGLPESP</sequence>
<feature type="domain" description="HTH luxR-type" evidence="4">
    <location>
        <begin position="143"/>
        <end position="208"/>
    </location>
</feature>
<dbReference type="InterPro" id="IPR000792">
    <property type="entry name" value="Tscrpt_reg_LuxR_C"/>
</dbReference>
<dbReference type="Proteomes" id="UP000249198">
    <property type="component" value="Unassembled WGS sequence"/>
</dbReference>
<accession>A0A2W5D9C8</accession>
<dbReference type="PROSITE" id="PS00622">
    <property type="entry name" value="HTH_LUXR_1"/>
    <property type="match status" value="1"/>
</dbReference>
<dbReference type="Gene3D" id="1.10.10.10">
    <property type="entry name" value="Winged helix-like DNA-binding domain superfamily/Winged helix DNA-binding domain"/>
    <property type="match status" value="1"/>
</dbReference>
<dbReference type="InterPro" id="IPR036388">
    <property type="entry name" value="WH-like_DNA-bd_sf"/>
</dbReference>
<dbReference type="SMART" id="SM00421">
    <property type="entry name" value="HTH_LUXR"/>
    <property type="match status" value="1"/>
</dbReference>
<dbReference type="AlphaFoldDB" id="A0A2W5D9C8"/>
<dbReference type="CDD" id="cd06170">
    <property type="entry name" value="LuxR_C_like"/>
    <property type="match status" value="1"/>
</dbReference>
<dbReference type="SUPFAM" id="SSF46894">
    <property type="entry name" value="C-terminal effector domain of the bipartite response regulators"/>
    <property type="match status" value="1"/>
</dbReference>
<name>A0A2W5D9C8_9PSED</name>
<evidence type="ECO:0000256" key="3">
    <source>
        <dbReference type="ARBA" id="ARBA00023163"/>
    </source>
</evidence>
<evidence type="ECO:0000259" key="4">
    <source>
        <dbReference type="PROSITE" id="PS50043"/>
    </source>
</evidence>
<dbReference type="PANTHER" id="PTHR44688">
    <property type="entry name" value="DNA-BINDING TRANSCRIPTIONAL ACTIVATOR DEVR_DOSR"/>
    <property type="match status" value="1"/>
</dbReference>
<dbReference type="InterPro" id="IPR016032">
    <property type="entry name" value="Sig_transdc_resp-reg_C-effctor"/>
</dbReference>
<evidence type="ECO:0000313" key="5">
    <source>
        <dbReference type="EMBL" id="PZP25737.1"/>
    </source>
</evidence>
<dbReference type="EMBL" id="QFOH01000004">
    <property type="protein sequence ID" value="PZP25737.1"/>
    <property type="molecule type" value="Genomic_DNA"/>
</dbReference>
<dbReference type="PANTHER" id="PTHR44688:SF16">
    <property type="entry name" value="DNA-BINDING TRANSCRIPTIONAL ACTIVATOR DEVR_DOSR"/>
    <property type="match status" value="1"/>
</dbReference>
<organism evidence="5 6">
    <name type="scientific">Pseudomonas kuykendallii</name>
    <dbReference type="NCBI Taxonomy" id="1007099"/>
    <lineage>
        <taxon>Bacteria</taxon>
        <taxon>Pseudomonadati</taxon>
        <taxon>Pseudomonadota</taxon>
        <taxon>Gammaproteobacteria</taxon>
        <taxon>Pseudomonadales</taxon>
        <taxon>Pseudomonadaceae</taxon>
        <taxon>Pseudomonas</taxon>
    </lineage>
</organism>
<dbReference type="Gene3D" id="3.40.50.2300">
    <property type="match status" value="1"/>
</dbReference>
<reference evidence="5 6" key="1">
    <citation type="submission" date="2017-08" db="EMBL/GenBank/DDBJ databases">
        <title>Infants hospitalized years apart are colonized by the same room-sourced microbial strains.</title>
        <authorList>
            <person name="Brooks B."/>
            <person name="Olm M.R."/>
            <person name="Firek B.A."/>
            <person name="Baker R."/>
            <person name="Thomas B.C."/>
            <person name="Morowitz M.J."/>
            <person name="Banfield J.F."/>
        </authorList>
    </citation>
    <scope>NUCLEOTIDE SEQUENCE [LARGE SCALE GENOMIC DNA]</scope>
    <source>
        <strain evidence="5">S2_009_000_R2_77</strain>
    </source>
</reference>
<keyword evidence="2" id="KW-0238">DNA-binding</keyword>
<dbReference type="PRINTS" id="PR00038">
    <property type="entry name" value="HTHLUXR"/>
</dbReference>
<evidence type="ECO:0000256" key="1">
    <source>
        <dbReference type="ARBA" id="ARBA00023015"/>
    </source>
</evidence>
<evidence type="ECO:0000256" key="2">
    <source>
        <dbReference type="ARBA" id="ARBA00023125"/>
    </source>
</evidence>
<dbReference type="Pfam" id="PF00196">
    <property type="entry name" value="GerE"/>
    <property type="match status" value="1"/>
</dbReference>
<comment type="caution">
    <text evidence="5">The sequence shown here is derived from an EMBL/GenBank/DDBJ whole genome shotgun (WGS) entry which is preliminary data.</text>
</comment>
<dbReference type="GO" id="GO:0003677">
    <property type="term" value="F:DNA binding"/>
    <property type="evidence" value="ECO:0007669"/>
    <property type="project" value="UniProtKB-KW"/>
</dbReference>
<dbReference type="RefSeq" id="WP_273229372.1">
    <property type="nucleotide sequence ID" value="NZ_DALYZG010000030.1"/>
</dbReference>
<evidence type="ECO:0000313" key="6">
    <source>
        <dbReference type="Proteomes" id="UP000249198"/>
    </source>
</evidence>
<keyword evidence="3" id="KW-0804">Transcription</keyword>
<gene>
    <name evidence="5" type="ORF">DI599_03690</name>
</gene>
<keyword evidence="1" id="KW-0805">Transcription regulation</keyword>